<dbReference type="InterPro" id="IPR048627">
    <property type="entry name" value="Sec10_HB"/>
</dbReference>
<name>A0A0C3CB86_PILCF</name>
<dbReference type="Pfam" id="PF07393">
    <property type="entry name" value="Sec10_HB"/>
    <property type="match status" value="1"/>
</dbReference>
<dbReference type="Proteomes" id="UP000054166">
    <property type="component" value="Unassembled WGS sequence"/>
</dbReference>
<dbReference type="HOGENOM" id="CLU_2455509_0_0_1"/>
<organism evidence="2 3">
    <name type="scientific">Piloderma croceum (strain F 1598)</name>
    <dbReference type="NCBI Taxonomy" id="765440"/>
    <lineage>
        <taxon>Eukaryota</taxon>
        <taxon>Fungi</taxon>
        <taxon>Dikarya</taxon>
        <taxon>Basidiomycota</taxon>
        <taxon>Agaricomycotina</taxon>
        <taxon>Agaricomycetes</taxon>
        <taxon>Agaricomycetidae</taxon>
        <taxon>Atheliales</taxon>
        <taxon>Atheliaceae</taxon>
        <taxon>Piloderma</taxon>
    </lineage>
</organism>
<dbReference type="STRING" id="765440.A0A0C3CB86"/>
<protein>
    <recommendedName>
        <fullName evidence="1">Exocyst complex component Sec10-like alpha-helical bundle domain-containing protein</fullName>
    </recommendedName>
</protein>
<proteinExistence type="predicted"/>
<dbReference type="AlphaFoldDB" id="A0A0C3CB86"/>
<sequence>MILHKYIKRQIISLSGGFQVIADLNTYYVFIASLKVPQIISDFSHLKMVGHVYIVEDAQLTMPPLPFDAWIGRISRPVFVWHTCFHDRN</sequence>
<evidence type="ECO:0000313" key="3">
    <source>
        <dbReference type="Proteomes" id="UP000054166"/>
    </source>
</evidence>
<dbReference type="EMBL" id="KN832980">
    <property type="protein sequence ID" value="KIM86967.1"/>
    <property type="molecule type" value="Genomic_DNA"/>
</dbReference>
<evidence type="ECO:0000313" key="2">
    <source>
        <dbReference type="EMBL" id="KIM86967.1"/>
    </source>
</evidence>
<feature type="domain" description="Exocyst complex component Sec10-like alpha-helical bundle" evidence="1">
    <location>
        <begin position="3"/>
        <end position="61"/>
    </location>
</feature>
<accession>A0A0C3CB86</accession>
<evidence type="ECO:0000259" key="1">
    <source>
        <dbReference type="Pfam" id="PF07393"/>
    </source>
</evidence>
<reference evidence="3" key="2">
    <citation type="submission" date="2015-01" db="EMBL/GenBank/DDBJ databases">
        <title>Evolutionary Origins and Diversification of the Mycorrhizal Mutualists.</title>
        <authorList>
            <consortium name="DOE Joint Genome Institute"/>
            <consortium name="Mycorrhizal Genomics Consortium"/>
            <person name="Kohler A."/>
            <person name="Kuo A."/>
            <person name="Nagy L.G."/>
            <person name="Floudas D."/>
            <person name="Copeland A."/>
            <person name="Barry K.W."/>
            <person name="Cichocki N."/>
            <person name="Veneault-Fourrey C."/>
            <person name="LaButti K."/>
            <person name="Lindquist E.A."/>
            <person name="Lipzen A."/>
            <person name="Lundell T."/>
            <person name="Morin E."/>
            <person name="Murat C."/>
            <person name="Riley R."/>
            <person name="Ohm R."/>
            <person name="Sun H."/>
            <person name="Tunlid A."/>
            <person name="Henrissat B."/>
            <person name="Grigoriev I.V."/>
            <person name="Hibbett D.S."/>
            <person name="Martin F."/>
        </authorList>
    </citation>
    <scope>NUCLEOTIDE SEQUENCE [LARGE SCALE GENOMIC DNA]</scope>
    <source>
        <strain evidence="3">F 1598</strain>
    </source>
</reference>
<reference evidence="2 3" key="1">
    <citation type="submission" date="2014-04" db="EMBL/GenBank/DDBJ databases">
        <authorList>
            <consortium name="DOE Joint Genome Institute"/>
            <person name="Kuo A."/>
            <person name="Tarkka M."/>
            <person name="Buscot F."/>
            <person name="Kohler A."/>
            <person name="Nagy L.G."/>
            <person name="Floudas D."/>
            <person name="Copeland A."/>
            <person name="Barry K.W."/>
            <person name="Cichocki N."/>
            <person name="Veneault-Fourrey C."/>
            <person name="LaButti K."/>
            <person name="Lindquist E.A."/>
            <person name="Lipzen A."/>
            <person name="Lundell T."/>
            <person name="Morin E."/>
            <person name="Murat C."/>
            <person name="Sun H."/>
            <person name="Tunlid A."/>
            <person name="Henrissat B."/>
            <person name="Grigoriev I.V."/>
            <person name="Hibbett D.S."/>
            <person name="Martin F."/>
            <person name="Nordberg H.P."/>
            <person name="Cantor M.N."/>
            <person name="Hua S.X."/>
        </authorList>
    </citation>
    <scope>NUCLEOTIDE SEQUENCE [LARGE SCALE GENOMIC DNA]</scope>
    <source>
        <strain evidence="2 3">F 1598</strain>
    </source>
</reference>
<dbReference type="OrthoDB" id="2880568at2759"/>
<gene>
    <name evidence="2" type="ORF">PILCRDRAFT_4214</name>
</gene>
<keyword evidence="3" id="KW-1185">Reference proteome</keyword>
<dbReference type="InParanoid" id="A0A0C3CB86"/>